<evidence type="ECO:0000313" key="1">
    <source>
        <dbReference type="EMBL" id="NLD25026.1"/>
    </source>
</evidence>
<evidence type="ECO:0000313" key="2">
    <source>
        <dbReference type="Proteomes" id="UP000545876"/>
    </source>
</evidence>
<dbReference type="AlphaFoldDB" id="A0A847CZU3"/>
<protein>
    <submittedName>
        <fullName evidence="1">Uncharacterized protein</fullName>
    </submittedName>
</protein>
<dbReference type="EMBL" id="JAAZBX010000001">
    <property type="protein sequence ID" value="NLD25026.1"/>
    <property type="molecule type" value="Genomic_DNA"/>
</dbReference>
<accession>A0A847CZU3</accession>
<name>A0A847CZU3_9BACT</name>
<gene>
    <name evidence="1" type="ORF">GX656_00035</name>
</gene>
<dbReference type="Proteomes" id="UP000545876">
    <property type="component" value="Unassembled WGS sequence"/>
</dbReference>
<sequence length="51" mass="6319">MEKRSINTKKKFSKERKFLKMRGNAFNTAAKRVRKMNRRCCFCGMWYNFFE</sequence>
<proteinExistence type="predicted"/>
<reference evidence="1 2" key="1">
    <citation type="journal article" date="2020" name="Biotechnol. Biofuels">
        <title>New insights from the biogas microbiome by comprehensive genome-resolved metagenomics of nearly 1600 species originating from multiple anaerobic digesters.</title>
        <authorList>
            <person name="Campanaro S."/>
            <person name="Treu L."/>
            <person name="Rodriguez-R L.M."/>
            <person name="Kovalovszki A."/>
            <person name="Ziels R.M."/>
            <person name="Maus I."/>
            <person name="Zhu X."/>
            <person name="Kougias P.G."/>
            <person name="Basile A."/>
            <person name="Luo G."/>
            <person name="Schluter A."/>
            <person name="Konstantinidis K.T."/>
            <person name="Angelidaki I."/>
        </authorList>
    </citation>
    <scope>NUCLEOTIDE SEQUENCE [LARGE SCALE GENOMIC DNA]</scope>
    <source>
        <strain evidence="1">AS06rmzACSIP_65</strain>
    </source>
</reference>
<comment type="caution">
    <text evidence="1">The sequence shown here is derived from an EMBL/GenBank/DDBJ whole genome shotgun (WGS) entry which is preliminary data.</text>
</comment>
<organism evidence="1 2">
    <name type="scientific">Candidatus Dojkabacteria bacterium</name>
    <dbReference type="NCBI Taxonomy" id="2099670"/>
    <lineage>
        <taxon>Bacteria</taxon>
        <taxon>Candidatus Dojkabacteria</taxon>
    </lineage>
</organism>